<dbReference type="Proteomes" id="UP001596091">
    <property type="component" value="Unassembled WGS sequence"/>
</dbReference>
<feature type="compositionally biased region" description="Low complexity" evidence="1">
    <location>
        <begin position="14"/>
        <end position="23"/>
    </location>
</feature>
<dbReference type="EMBL" id="JBHSPH010000008">
    <property type="protein sequence ID" value="MFC5864216.1"/>
    <property type="molecule type" value="Genomic_DNA"/>
</dbReference>
<organism evidence="2 3">
    <name type="scientific">Acidicapsa dinghuensis</name>
    <dbReference type="NCBI Taxonomy" id="2218256"/>
    <lineage>
        <taxon>Bacteria</taxon>
        <taxon>Pseudomonadati</taxon>
        <taxon>Acidobacteriota</taxon>
        <taxon>Terriglobia</taxon>
        <taxon>Terriglobales</taxon>
        <taxon>Acidobacteriaceae</taxon>
        <taxon>Acidicapsa</taxon>
    </lineage>
</organism>
<evidence type="ECO:0000313" key="2">
    <source>
        <dbReference type="EMBL" id="MFC5864216.1"/>
    </source>
</evidence>
<reference evidence="3" key="1">
    <citation type="journal article" date="2019" name="Int. J. Syst. Evol. Microbiol.">
        <title>The Global Catalogue of Microorganisms (GCM) 10K type strain sequencing project: providing services to taxonomists for standard genome sequencing and annotation.</title>
        <authorList>
            <consortium name="The Broad Institute Genomics Platform"/>
            <consortium name="The Broad Institute Genome Sequencing Center for Infectious Disease"/>
            <person name="Wu L."/>
            <person name="Ma J."/>
        </authorList>
    </citation>
    <scope>NUCLEOTIDE SEQUENCE [LARGE SCALE GENOMIC DNA]</scope>
    <source>
        <strain evidence="3">JCM 4087</strain>
    </source>
</reference>
<keyword evidence="3" id="KW-1185">Reference proteome</keyword>
<accession>A0ABW1EIW4</accession>
<comment type="caution">
    <text evidence="2">The sequence shown here is derived from an EMBL/GenBank/DDBJ whole genome shotgun (WGS) entry which is preliminary data.</text>
</comment>
<evidence type="ECO:0000256" key="1">
    <source>
        <dbReference type="SAM" id="MobiDB-lite"/>
    </source>
</evidence>
<feature type="region of interest" description="Disordered" evidence="1">
    <location>
        <begin position="1"/>
        <end position="23"/>
    </location>
</feature>
<gene>
    <name evidence="2" type="ORF">ACFPT7_18065</name>
</gene>
<dbReference type="RefSeq" id="WP_263340582.1">
    <property type="nucleotide sequence ID" value="NZ_JAGSYH010000006.1"/>
</dbReference>
<sequence>MGYAQGTSGGPIGKTKSTAAASAKNSQTADRRYALTRGDWSAATVSLFNTWSALDDNPNRRLSFYSPDHQKIVKVIGSTVTLVIDKRSFETDINSESKHDAELGWAPDSTKFFVTWSESGELGPWHMQVYGVDRSGLHEFPKVEETARRDFEQLVRKLPIDPELNTPEFKHNWDEAEYCEPYHVIGGRWLNGSKEILLSVLIRNTGDCRYSSDFNVYRVNGETGEVLQRFTAAEGHRRFGDKYLPIISP</sequence>
<name>A0ABW1EIW4_9BACT</name>
<proteinExistence type="predicted"/>
<evidence type="ECO:0000313" key="3">
    <source>
        <dbReference type="Proteomes" id="UP001596091"/>
    </source>
</evidence>
<protein>
    <submittedName>
        <fullName evidence="2">Uncharacterized protein</fullName>
    </submittedName>
</protein>